<accession>A0A315Y421</accession>
<dbReference type="InterPro" id="IPR032774">
    <property type="entry name" value="WG_beta_rep"/>
</dbReference>
<sequence>MNKHMRLVVSVLFIVIIILAVAITRFYSGTEKGGSGGGNAAAIEKKLDTDSSGNRIFLDTSGLYGIIDSSERVIVPPEWQELKFTETEMCIASKQIRGRELFGCIDYDGNISIPMVYSSIDRIRSAGQTLYLARTSDKNLTVVYNGRFIPCFSTAWDSCTASDGDLILTSGPGTYTYSVTDRGMVFKHASVEGSTLNSTYKLDVSSRILLSELSPSMLEQMTQAAGQYLEYAYTGNSDVRSAIKADPSAVILTLFPEEHSITTKKLTGVSDIFVYSVRSEDKEPHYAVSVTADTALTYRNEANKTKRLRGRYKAVVEFVGGSAGELRVISGKFISDKPDYPVPVPDTKPDDQQPSTESKSG</sequence>
<dbReference type="OrthoDB" id="1818611at2"/>
<evidence type="ECO:0000313" key="3">
    <source>
        <dbReference type="Proteomes" id="UP000245720"/>
    </source>
</evidence>
<dbReference type="EMBL" id="QGDI01000004">
    <property type="protein sequence ID" value="PWJ13619.1"/>
    <property type="molecule type" value="Genomic_DNA"/>
</dbReference>
<comment type="caution">
    <text evidence="2">The sequence shown here is derived from an EMBL/GenBank/DDBJ whole genome shotgun (WGS) entry which is preliminary data.</text>
</comment>
<evidence type="ECO:0000256" key="1">
    <source>
        <dbReference type="SAM" id="MobiDB-lite"/>
    </source>
</evidence>
<feature type="compositionally biased region" description="Polar residues" evidence="1">
    <location>
        <begin position="352"/>
        <end position="361"/>
    </location>
</feature>
<reference evidence="2 3" key="1">
    <citation type="submission" date="2018-05" db="EMBL/GenBank/DDBJ databases">
        <title>The Hungate 1000. A catalogue of reference genomes from the rumen microbiome.</title>
        <authorList>
            <person name="Kelly W."/>
        </authorList>
    </citation>
    <scope>NUCLEOTIDE SEQUENCE [LARGE SCALE GENOMIC DNA]</scope>
    <source>
        <strain evidence="2 3">SAb67</strain>
    </source>
</reference>
<evidence type="ECO:0000313" key="2">
    <source>
        <dbReference type="EMBL" id="PWJ13619.1"/>
    </source>
</evidence>
<feature type="region of interest" description="Disordered" evidence="1">
    <location>
        <begin position="334"/>
        <end position="361"/>
    </location>
</feature>
<dbReference type="AlphaFoldDB" id="A0A315Y421"/>
<name>A0A315Y421_RUMFL</name>
<dbReference type="Pfam" id="PF14903">
    <property type="entry name" value="WG_beta_rep"/>
    <property type="match status" value="2"/>
</dbReference>
<evidence type="ECO:0008006" key="4">
    <source>
        <dbReference type="Google" id="ProtNLM"/>
    </source>
</evidence>
<organism evidence="2 3">
    <name type="scientific">Ruminococcus flavefaciens</name>
    <dbReference type="NCBI Taxonomy" id="1265"/>
    <lineage>
        <taxon>Bacteria</taxon>
        <taxon>Bacillati</taxon>
        <taxon>Bacillota</taxon>
        <taxon>Clostridia</taxon>
        <taxon>Eubacteriales</taxon>
        <taxon>Oscillospiraceae</taxon>
        <taxon>Ruminococcus</taxon>
    </lineage>
</organism>
<protein>
    <recommendedName>
        <fullName evidence="4">WG containing repeat-containing protein</fullName>
    </recommendedName>
</protein>
<dbReference type="Proteomes" id="UP000245720">
    <property type="component" value="Unassembled WGS sequence"/>
</dbReference>
<gene>
    <name evidence="2" type="ORF">IE37_01427</name>
</gene>
<proteinExistence type="predicted"/>
<dbReference type="RefSeq" id="WP_146198166.1">
    <property type="nucleotide sequence ID" value="NZ_QGDI01000004.1"/>
</dbReference>